<dbReference type="Pfam" id="PF14537">
    <property type="entry name" value="Cytochrom_c3_2"/>
    <property type="match status" value="1"/>
</dbReference>
<keyword evidence="6" id="KW-0408">Iron</keyword>
<keyword evidence="2" id="KW-0813">Transport</keyword>
<keyword evidence="4" id="KW-0479">Metal-binding</keyword>
<dbReference type="InterPro" id="IPR012286">
    <property type="entry name" value="Tetrahaem_cytochrome"/>
</dbReference>
<reference evidence="8" key="1">
    <citation type="submission" date="2018-06" db="EMBL/GenBank/DDBJ databases">
        <authorList>
            <person name="Zhirakovskaya E."/>
        </authorList>
    </citation>
    <scope>NUCLEOTIDE SEQUENCE</scope>
</reference>
<organism evidence="8">
    <name type="scientific">hydrothermal vent metagenome</name>
    <dbReference type="NCBI Taxonomy" id="652676"/>
    <lineage>
        <taxon>unclassified sequences</taxon>
        <taxon>metagenomes</taxon>
        <taxon>ecological metagenomes</taxon>
    </lineage>
</organism>
<evidence type="ECO:0000256" key="3">
    <source>
        <dbReference type="ARBA" id="ARBA00022617"/>
    </source>
</evidence>
<dbReference type="AlphaFoldDB" id="A0A3B1CB45"/>
<accession>A0A3B1CB45</accession>
<dbReference type="Gene3D" id="1.10.1130.10">
    <property type="entry name" value="Flavocytochrome C3, Chain A"/>
    <property type="match status" value="1"/>
</dbReference>
<keyword evidence="5" id="KW-0249">Electron transport</keyword>
<evidence type="ECO:0000256" key="2">
    <source>
        <dbReference type="ARBA" id="ARBA00022448"/>
    </source>
</evidence>
<dbReference type="PROSITE" id="PS51257">
    <property type="entry name" value="PROKAR_LIPOPROTEIN"/>
    <property type="match status" value="1"/>
</dbReference>
<evidence type="ECO:0000256" key="6">
    <source>
        <dbReference type="ARBA" id="ARBA00023004"/>
    </source>
</evidence>
<proteinExistence type="predicted"/>
<keyword evidence="3" id="KW-0349">Heme</keyword>
<gene>
    <name evidence="8" type="ORF">MNBD_NITROSPIRAE02-810</name>
</gene>
<evidence type="ECO:0000256" key="5">
    <source>
        <dbReference type="ARBA" id="ARBA00022982"/>
    </source>
</evidence>
<feature type="domain" description="Tetrahaem cytochrome" evidence="7">
    <location>
        <begin position="45"/>
        <end position="145"/>
    </location>
</feature>
<dbReference type="GO" id="GO:0030313">
    <property type="term" value="C:cell envelope"/>
    <property type="evidence" value="ECO:0007669"/>
    <property type="project" value="UniProtKB-SubCell"/>
</dbReference>
<evidence type="ECO:0000313" key="8">
    <source>
        <dbReference type="EMBL" id="VAX27429.1"/>
    </source>
</evidence>
<evidence type="ECO:0000256" key="1">
    <source>
        <dbReference type="ARBA" id="ARBA00004196"/>
    </source>
</evidence>
<name>A0A3B1CB45_9ZZZZ</name>
<evidence type="ECO:0000259" key="7">
    <source>
        <dbReference type="Pfam" id="PF14537"/>
    </source>
</evidence>
<dbReference type="EMBL" id="UOGH01000044">
    <property type="protein sequence ID" value="VAX27429.1"/>
    <property type="molecule type" value="Genomic_DNA"/>
</dbReference>
<dbReference type="SUPFAM" id="SSF48695">
    <property type="entry name" value="Multiheme cytochromes"/>
    <property type="match status" value="1"/>
</dbReference>
<protein>
    <recommendedName>
        <fullName evidence="7">Tetrahaem cytochrome domain-containing protein</fullName>
    </recommendedName>
</protein>
<sequence>MKFPLRFELNITMRVLIFLIFFLLFLACPLIARGTGPHNDIILNTNIRCSGCHQTLFLNEITPEFNDATDNICLSCHKREKTLFSHPVGVKARHLFSEEMPLSSDGRLMCITCHTFHSSFYMPILKKKVYLRRIVMEKNFCLRCHRQDLPDKIVVSY</sequence>
<evidence type="ECO:0000256" key="4">
    <source>
        <dbReference type="ARBA" id="ARBA00022723"/>
    </source>
</evidence>
<dbReference type="GO" id="GO:0046872">
    <property type="term" value="F:metal ion binding"/>
    <property type="evidence" value="ECO:0007669"/>
    <property type="project" value="UniProtKB-KW"/>
</dbReference>
<comment type="subcellular location">
    <subcellularLocation>
        <location evidence="1">Cell envelope</location>
    </subcellularLocation>
</comment>
<dbReference type="InterPro" id="IPR036280">
    <property type="entry name" value="Multihaem_cyt_sf"/>
</dbReference>